<sequence>MKKEGILFQGLCIQERQRLDFVEEEGFYYEKRKPYQKTEKKYADVTYFLLYIISKNQMCREMVQDMETQWLEYLRERAGNSVYQGEGFWDSLSGEEKICAEAVLGLLEDIRGDEEERAELAWIGFWYLIYKGFQETYCFFKNIPRTTFQVLCQRAGEKKRERCMGISYLCMEFLFAEELGVQIEKNGTYPLLYGCMKTCQKMWESCLESEKTK</sequence>
<comment type="caution">
    <text evidence="1">The sequence shown here is derived from an EMBL/GenBank/DDBJ whole genome shotgun (WGS) entry which is preliminary data.</text>
</comment>
<dbReference type="RefSeq" id="WP_173749177.1">
    <property type="nucleotide sequence ID" value="NZ_JAAITA010000008.1"/>
</dbReference>
<accession>A0ABX2I7F1</accession>
<proteinExistence type="predicted"/>
<protein>
    <submittedName>
        <fullName evidence="1">Uncharacterized protein</fullName>
    </submittedName>
</protein>
<reference evidence="1 2" key="1">
    <citation type="journal article" date="2020" name="Cell Host Microbe">
        <title>Functional and Genomic Variation between Human-Derived Isolates of Lachnospiraceae Reveals Inter- and Intra-Species Diversity.</title>
        <authorList>
            <person name="Sorbara M.T."/>
            <person name="Littmann E.R."/>
            <person name="Fontana E."/>
            <person name="Moody T.U."/>
            <person name="Kohout C.E."/>
            <person name="Gjonbalaj M."/>
            <person name="Eaton V."/>
            <person name="Seok R."/>
            <person name="Leiner I.M."/>
            <person name="Pamer E.G."/>
        </authorList>
    </citation>
    <scope>NUCLEOTIDE SEQUENCE [LARGE SCALE GENOMIC DNA]</scope>
    <source>
        <strain evidence="1 2">MSK.15.26</strain>
    </source>
</reference>
<evidence type="ECO:0000313" key="2">
    <source>
        <dbReference type="Proteomes" id="UP000822142"/>
    </source>
</evidence>
<organism evidence="1 2">
    <name type="scientific">Blautia hansenii</name>
    <name type="common">Ruminococcus hansenii</name>
    <dbReference type="NCBI Taxonomy" id="1322"/>
    <lineage>
        <taxon>Bacteria</taxon>
        <taxon>Bacillati</taxon>
        <taxon>Bacillota</taxon>
        <taxon>Clostridia</taxon>
        <taxon>Lachnospirales</taxon>
        <taxon>Lachnospiraceae</taxon>
        <taxon>Blautia</taxon>
    </lineage>
</organism>
<dbReference type="Proteomes" id="UP000822142">
    <property type="component" value="Unassembled WGS sequence"/>
</dbReference>
<evidence type="ECO:0000313" key="1">
    <source>
        <dbReference type="EMBL" id="NSJ86149.1"/>
    </source>
</evidence>
<dbReference type="EMBL" id="JAAITA010000008">
    <property type="protein sequence ID" value="NSJ86149.1"/>
    <property type="molecule type" value="Genomic_DNA"/>
</dbReference>
<gene>
    <name evidence="1" type="ORF">G5A70_08160</name>
</gene>
<name>A0ABX2I7F1_BLAHA</name>
<keyword evidence="2" id="KW-1185">Reference proteome</keyword>